<gene>
    <name evidence="2" type="ORF">K1J60_06400</name>
</gene>
<organism evidence="2 3">
    <name type="scientific">Streptomyces akebiae</name>
    <dbReference type="NCBI Taxonomy" id="2865673"/>
    <lineage>
        <taxon>Bacteria</taxon>
        <taxon>Bacillati</taxon>
        <taxon>Actinomycetota</taxon>
        <taxon>Actinomycetes</taxon>
        <taxon>Kitasatosporales</taxon>
        <taxon>Streptomycetaceae</taxon>
        <taxon>Streptomyces</taxon>
    </lineage>
</organism>
<proteinExistence type="predicted"/>
<dbReference type="SMART" id="SM00960">
    <property type="entry name" value="Robl_LC7"/>
    <property type="match status" value="1"/>
</dbReference>
<dbReference type="InterPro" id="IPR004942">
    <property type="entry name" value="Roadblock/LAMTOR2_dom"/>
</dbReference>
<reference evidence="2 3" key="1">
    <citation type="submission" date="2021-08" db="EMBL/GenBank/DDBJ databases">
        <authorList>
            <person name="Ping M."/>
        </authorList>
    </citation>
    <scope>NUCLEOTIDE SEQUENCE [LARGE SCALE GENOMIC DNA]</scope>
    <source>
        <strain evidence="2 3">MG28</strain>
    </source>
</reference>
<dbReference type="PANTHER" id="PTHR36222:SF1">
    <property type="entry name" value="SERINE PROTEASE INHIBITOR RV3364C"/>
    <property type="match status" value="1"/>
</dbReference>
<dbReference type="RefSeq" id="WP_031112279.1">
    <property type="nucleotide sequence ID" value="NZ_CP080647.1"/>
</dbReference>
<name>A0ABX8XJY7_9ACTN</name>
<dbReference type="EMBL" id="CP080647">
    <property type="protein sequence ID" value="QYX76181.1"/>
    <property type="molecule type" value="Genomic_DNA"/>
</dbReference>
<dbReference type="PANTHER" id="PTHR36222">
    <property type="entry name" value="SERINE PROTEASE INHIBITOR RV3364C"/>
    <property type="match status" value="1"/>
</dbReference>
<dbReference type="Pfam" id="PF03259">
    <property type="entry name" value="Robl_LC7"/>
    <property type="match status" value="1"/>
</dbReference>
<sequence length="137" mass="14068">MSGKTPKETLEWLLRDFAERVAHVQAAVVSSTDGIRMYSYGIDDTDDVDQASAISSSLFSLAKGADGLFADGVGGARQVITEGDSGLVFVTHPAAGALLTVLASHEANVGLIGYEMNMLGQSIGPALATAPRISAAG</sequence>
<evidence type="ECO:0000259" key="1">
    <source>
        <dbReference type="SMART" id="SM00960"/>
    </source>
</evidence>
<feature type="domain" description="Roadblock/LAMTOR2" evidence="1">
    <location>
        <begin position="11"/>
        <end position="103"/>
    </location>
</feature>
<evidence type="ECO:0000313" key="2">
    <source>
        <dbReference type="EMBL" id="QYX76181.1"/>
    </source>
</evidence>
<keyword evidence="3" id="KW-1185">Reference proteome</keyword>
<dbReference type="Gene3D" id="3.30.450.30">
    <property type="entry name" value="Dynein light chain 2a, cytoplasmic"/>
    <property type="match status" value="1"/>
</dbReference>
<dbReference type="Proteomes" id="UP000827138">
    <property type="component" value="Chromosome"/>
</dbReference>
<dbReference type="SUPFAM" id="SSF103196">
    <property type="entry name" value="Roadblock/LC7 domain"/>
    <property type="match status" value="1"/>
</dbReference>
<accession>A0ABX8XJY7</accession>
<evidence type="ECO:0000313" key="3">
    <source>
        <dbReference type="Proteomes" id="UP000827138"/>
    </source>
</evidence>
<protein>
    <submittedName>
        <fullName evidence="2">Roadblock/LC7 domain-containing protein</fullName>
    </submittedName>
</protein>
<dbReference type="InterPro" id="IPR053141">
    <property type="entry name" value="Mycobact_SerProt_Inhib_Rv3364c"/>
</dbReference>